<feature type="domain" description="MIF4G" evidence="4">
    <location>
        <begin position="481"/>
        <end position="674"/>
    </location>
</feature>
<dbReference type="PANTHER" id="PTHR12839">
    <property type="entry name" value="NONSENSE-MEDIATED MRNA DECAY PROTEIN 2 UP-FRAMESHIFT SUPPRESSOR 2"/>
    <property type="match status" value="1"/>
</dbReference>
<comment type="caution">
    <text evidence="5">The sequence shown here is derived from an EMBL/GenBank/DDBJ whole genome shotgun (WGS) entry which is preliminary data.</text>
</comment>
<evidence type="ECO:0000256" key="3">
    <source>
        <dbReference type="SAM" id="MobiDB-lite"/>
    </source>
</evidence>
<evidence type="ECO:0000256" key="1">
    <source>
        <dbReference type="ARBA" id="ARBA00004496"/>
    </source>
</evidence>
<name>A0A8K1CPI5_PYTOL</name>
<dbReference type="Gene3D" id="1.25.40.180">
    <property type="match status" value="3"/>
</dbReference>
<proteinExistence type="predicted"/>
<dbReference type="Pfam" id="PF04050">
    <property type="entry name" value="Upf2"/>
    <property type="match status" value="1"/>
</dbReference>
<dbReference type="GO" id="GO:0035145">
    <property type="term" value="C:exon-exon junction complex"/>
    <property type="evidence" value="ECO:0007669"/>
    <property type="project" value="TreeGrafter"/>
</dbReference>
<protein>
    <recommendedName>
        <fullName evidence="4">MIF4G domain-containing protein</fullName>
    </recommendedName>
</protein>
<feature type="domain" description="MIF4G" evidence="4">
    <location>
        <begin position="689"/>
        <end position="950"/>
    </location>
</feature>
<feature type="compositionally biased region" description="Acidic residues" evidence="3">
    <location>
        <begin position="417"/>
        <end position="447"/>
    </location>
</feature>
<sequence length="1269" mass="142021">MADDAPDPQLRAQMEELHKQTQMRMALRRSNSVEAVEQLRADIATGVVKLKSDIKKSSAFGKKLRMLTEHNADVLAKDTKELNLTRYVTECVASIAEAPLKMADLPAAVRVISLLHQRYAEFSTLLVDALTTAFDGSYGTEDKHKLVKRRILLRLLSELYLAGVFHDVQVIATIVQRVVRREGGPAGKSKSKGNMSLAGSSSSSAQLEVPLLVSFAKSVGAEFLGVLPKKYKEITAAFGDEFAPVVRFQQGLVPQSVQNQCLACFQEAYDLICKYYLTQHGALVKLRKRNDREEINRGEISEQHVQELENAKLLFEKLQTSVNALADALDKDVPALPVEKTDDELLGSGISLWEGGEGGARSELRADSPFDDEDTRSFYEDLPDLLELVPAVVLGLTEADVAELKKKKEAEASGEAAAEEEAEAEAEGDDDDAEADGDDAGDADAEGPELREDAEPTPESTEESATTTSTDTGKAASGGYHHQLDSFFTSLEDMVNRDRCDKAAVEFCYKNSKPNRNRLVKTLYSVPRTHLELLAYYARLIATLQRVFKDDIAGELVDLLVSEFNYLIKKRNQFRLESKVKNIRFIAELIKFKVCPPAVAFRCLKRCFADFQGHNVHVATALLENCGRFLYCSKTTHVRTENFLGIMMKLKSAKHLDPQAETLVENAYYMCKPPERVERAVKQYDPMYLFVLKLLYEDLNDSTMSRIIKTLRKLPWNDSATTDMVVKAVLKVTKGRVMQMRSVCQVVKRLARYHEEFSIVLVDDVLESIRHGLELNDYRDHQVSLGNVKLLGELFSVGLVSMSVIFDTLYLLINHSHDLWTLPQYSAPQATAAPTSTDQGAASAPLTATQIEEFKRRCRLVPDLRFDPRVPSEVDSPSDVFRIRMVCALVEACNLRVSGASGASNADRGVSKTRLGRFMTFFQRYILSKSEIPLETDFVVLDLFDALASSLKDHFRRFEEWDDADNAVTEILRQELEVAERKLAKQNSTTAATTGVSADGQRRTSMDETGALDDEYDEYGEEDDDSDEDDDDEDDDEEEDDEDEARGEEGDDDEDDDDDGDDDDDEEEEEEDEEEEEQLIIHDRVQKTEEDEDFEKAFKAMMSNTSEPRKLLGRVGVDKMAIPTMIKSSTQPPPALAMMTSNPSDNPNGVVFRMLRRGNKGKVEARHLLVPQDTSLAQHSFRQEHAGKQQMSELKRLVLQNVEREDFLISPNTGVEMLSTAPTSSSARPAIQQTHRVQSEVHRAGYGANAEWNNAEFGLRRGKGYRGAK</sequence>
<evidence type="ECO:0000256" key="2">
    <source>
        <dbReference type="ARBA" id="ARBA00022490"/>
    </source>
</evidence>
<feature type="compositionally biased region" description="Acidic residues" evidence="3">
    <location>
        <begin position="1010"/>
        <end position="1078"/>
    </location>
</feature>
<dbReference type="InterPro" id="IPR016024">
    <property type="entry name" value="ARM-type_fold"/>
</dbReference>
<feature type="region of interest" description="Disordered" evidence="3">
    <location>
        <begin position="983"/>
        <end position="1091"/>
    </location>
</feature>
<evidence type="ECO:0000259" key="4">
    <source>
        <dbReference type="SMART" id="SM00543"/>
    </source>
</evidence>
<dbReference type="EMBL" id="SPLM01000005">
    <property type="protein sequence ID" value="TMW67120.1"/>
    <property type="molecule type" value="Genomic_DNA"/>
</dbReference>
<dbReference type="GO" id="GO:0000184">
    <property type="term" value="P:nuclear-transcribed mRNA catabolic process, nonsense-mediated decay"/>
    <property type="evidence" value="ECO:0007669"/>
    <property type="project" value="InterPro"/>
</dbReference>
<organism evidence="5 6">
    <name type="scientific">Pythium oligandrum</name>
    <name type="common">Mycoparasitic fungus</name>
    <dbReference type="NCBI Taxonomy" id="41045"/>
    <lineage>
        <taxon>Eukaryota</taxon>
        <taxon>Sar</taxon>
        <taxon>Stramenopiles</taxon>
        <taxon>Oomycota</taxon>
        <taxon>Peronosporomycetes</taxon>
        <taxon>Pythiales</taxon>
        <taxon>Pythiaceae</taxon>
        <taxon>Pythium</taxon>
    </lineage>
</organism>
<evidence type="ECO:0000313" key="5">
    <source>
        <dbReference type="EMBL" id="TMW67120.1"/>
    </source>
</evidence>
<comment type="subcellular location">
    <subcellularLocation>
        <location evidence="1">Cytoplasm</location>
    </subcellularLocation>
</comment>
<dbReference type="PANTHER" id="PTHR12839:SF7">
    <property type="entry name" value="REGULATOR OF NONSENSE TRANSCRIPTS 2"/>
    <property type="match status" value="1"/>
</dbReference>
<dbReference type="Pfam" id="PF02854">
    <property type="entry name" value="MIF4G"/>
    <property type="match status" value="3"/>
</dbReference>
<keyword evidence="6" id="KW-1185">Reference proteome</keyword>
<dbReference type="OrthoDB" id="27832at2759"/>
<dbReference type="InterPro" id="IPR007193">
    <property type="entry name" value="Upf2/Nmd2_C"/>
</dbReference>
<gene>
    <name evidence="5" type="ORF">Poli38472_012236</name>
</gene>
<dbReference type="AlphaFoldDB" id="A0A8K1CPI5"/>
<accession>A0A8K1CPI5</accession>
<feature type="compositionally biased region" description="Low complexity" evidence="3">
    <location>
        <begin position="457"/>
        <end position="472"/>
    </location>
</feature>
<feature type="compositionally biased region" description="Basic and acidic residues" evidence="3">
    <location>
        <begin position="1079"/>
        <end position="1088"/>
    </location>
</feature>
<feature type="domain" description="MIF4G" evidence="4">
    <location>
        <begin position="54"/>
        <end position="263"/>
    </location>
</feature>
<dbReference type="SMART" id="SM00543">
    <property type="entry name" value="MIF4G"/>
    <property type="match status" value="3"/>
</dbReference>
<keyword evidence="2" id="KW-0963">Cytoplasm</keyword>
<feature type="region of interest" description="Disordered" evidence="3">
    <location>
        <begin position="410"/>
        <end position="478"/>
    </location>
</feature>
<dbReference type="SUPFAM" id="SSF48371">
    <property type="entry name" value="ARM repeat"/>
    <property type="match status" value="3"/>
</dbReference>
<dbReference type="GO" id="GO:0003723">
    <property type="term" value="F:RNA binding"/>
    <property type="evidence" value="ECO:0007669"/>
    <property type="project" value="InterPro"/>
</dbReference>
<feature type="region of interest" description="Disordered" evidence="3">
    <location>
        <begin position="352"/>
        <end position="376"/>
    </location>
</feature>
<feature type="compositionally biased region" description="Polar residues" evidence="3">
    <location>
        <begin position="985"/>
        <end position="996"/>
    </location>
</feature>
<evidence type="ECO:0000313" key="6">
    <source>
        <dbReference type="Proteomes" id="UP000794436"/>
    </source>
</evidence>
<reference evidence="5" key="1">
    <citation type="submission" date="2019-03" db="EMBL/GenBank/DDBJ databases">
        <title>Long read genome sequence of the mycoparasitic Pythium oligandrum ATCC 38472 isolated from sugarbeet rhizosphere.</title>
        <authorList>
            <person name="Gaulin E."/>
        </authorList>
    </citation>
    <scope>NUCLEOTIDE SEQUENCE</scope>
    <source>
        <strain evidence="5">ATCC 38472_TT</strain>
    </source>
</reference>
<dbReference type="InterPro" id="IPR039762">
    <property type="entry name" value="Nmd2/UPF2"/>
</dbReference>
<dbReference type="Proteomes" id="UP000794436">
    <property type="component" value="Unassembled WGS sequence"/>
</dbReference>
<dbReference type="GO" id="GO:0005737">
    <property type="term" value="C:cytoplasm"/>
    <property type="evidence" value="ECO:0007669"/>
    <property type="project" value="UniProtKB-SubCell"/>
</dbReference>
<dbReference type="InterPro" id="IPR003890">
    <property type="entry name" value="MIF4G-like_typ-3"/>
</dbReference>